<comment type="similarity">
    <text evidence="1">Belongs to the NADH dehydrogenase family.</text>
</comment>
<evidence type="ECO:0000256" key="4">
    <source>
        <dbReference type="ARBA" id="ARBA00022827"/>
    </source>
</evidence>
<keyword evidence="5" id="KW-0560">Oxidoreductase</keyword>
<dbReference type="GO" id="GO:0050136">
    <property type="term" value="F:NADH dehydrogenase (quinone) (non-electrogenic) activity"/>
    <property type="evidence" value="ECO:0007669"/>
    <property type="project" value="UniProtKB-EC"/>
</dbReference>
<proteinExistence type="inferred from homology"/>
<dbReference type="InterPro" id="IPR045024">
    <property type="entry name" value="NDH-2"/>
</dbReference>
<dbReference type="Gene3D" id="3.50.50.100">
    <property type="match status" value="1"/>
</dbReference>
<protein>
    <recommendedName>
        <fullName evidence="2">NADH:ubiquinone reductase (non-electrogenic)</fullName>
        <ecNumber evidence="2">1.6.5.9</ecNumber>
    </recommendedName>
</protein>
<comment type="catalytic activity">
    <reaction evidence="7">
        <text>a quinone + NADH + H(+) = a quinol + NAD(+)</text>
        <dbReference type="Rhea" id="RHEA:46160"/>
        <dbReference type="ChEBI" id="CHEBI:15378"/>
        <dbReference type="ChEBI" id="CHEBI:24646"/>
        <dbReference type="ChEBI" id="CHEBI:57540"/>
        <dbReference type="ChEBI" id="CHEBI:57945"/>
        <dbReference type="ChEBI" id="CHEBI:132124"/>
        <dbReference type="EC" id="1.6.5.9"/>
    </reaction>
</comment>
<dbReference type="PRINTS" id="PR00368">
    <property type="entry name" value="FADPNR"/>
</dbReference>
<evidence type="ECO:0000313" key="9">
    <source>
        <dbReference type="EMBL" id="PUA35852.1"/>
    </source>
</evidence>
<keyword evidence="3" id="KW-0285">Flavoprotein</keyword>
<keyword evidence="4" id="KW-0274">FAD</keyword>
<name>A0A2T6FVB6_9BACL</name>
<evidence type="ECO:0000256" key="5">
    <source>
        <dbReference type="ARBA" id="ARBA00023002"/>
    </source>
</evidence>
<evidence type="ECO:0000256" key="7">
    <source>
        <dbReference type="ARBA" id="ARBA00047599"/>
    </source>
</evidence>
<dbReference type="EMBL" id="PYHP01000077">
    <property type="protein sequence ID" value="PUA35852.1"/>
    <property type="molecule type" value="Genomic_DNA"/>
</dbReference>
<accession>A0A2T6FVB6</accession>
<dbReference type="Proteomes" id="UP000244184">
    <property type="component" value="Unassembled WGS sequence"/>
</dbReference>
<gene>
    <name evidence="9" type="ORF">C8Z91_28170</name>
</gene>
<evidence type="ECO:0000313" key="10">
    <source>
        <dbReference type="Proteomes" id="UP000244184"/>
    </source>
</evidence>
<evidence type="ECO:0000256" key="3">
    <source>
        <dbReference type="ARBA" id="ARBA00022630"/>
    </source>
</evidence>
<feature type="domain" description="FAD/NAD(P)-binding" evidence="8">
    <location>
        <begin position="54"/>
        <end position="372"/>
    </location>
</feature>
<organism evidence="9 10">
    <name type="scientific">Paenibacillus elgii</name>
    <dbReference type="NCBI Taxonomy" id="189691"/>
    <lineage>
        <taxon>Bacteria</taxon>
        <taxon>Bacillati</taxon>
        <taxon>Bacillota</taxon>
        <taxon>Bacilli</taxon>
        <taxon>Bacillales</taxon>
        <taxon>Paenibacillaceae</taxon>
        <taxon>Paenibacillus</taxon>
    </lineage>
</organism>
<dbReference type="InterPro" id="IPR036188">
    <property type="entry name" value="FAD/NAD-bd_sf"/>
</dbReference>
<dbReference type="PANTHER" id="PTHR43706:SF47">
    <property type="entry name" value="EXTERNAL NADH-UBIQUINONE OXIDOREDUCTASE 1, MITOCHONDRIAL-RELATED"/>
    <property type="match status" value="1"/>
</dbReference>
<evidence type="ECO:0000259" key="8">
    <source>
        <dbReference type="Pfam" id="PF07992"/>
    </source>
</evidence>
<dbReference type="SUPFAM" id="SSF51905">
    <property type="entry name" value="FAD/NAD(P)-binding domain"/>
    <property type="match status" value="1"/>
</dbReference>
<dbReference type="InterPro" id="IPR023753">
    <property type="entry name" value="FAD/NAD-binding_dom"/>
</dbReference>
<dbReference type="PANTHER" id="PTHR43706">
    <property type="entry name" value="NADH DEHYDROGENASE"/>
    <property type="match status" value="1"/>
</dbReference>
<reference evidence="9 10" key="1">
    <citation type="submission" date="2018-03" db="EMBL/GenBank/DDBJ databases">
        <title>Genome sequence of Paenibacillus elgii strain AC13 an antimicrobial compound producing bacteria.</title>
        <authorList>
            <person name="Kurokawa A.S."/>
            <person name="Araujo J.F."/>
            <person name="Costa R.A."/>
            <person name="Ortega D.B."/>
            <person name="Pires A.S."/>
            <person name="Pappas G.J.Jr."/>
            <person name="Franco O.L."/>
            <person name="Barreto C."/>
            <person name="Magalhaes B.S."/>
            <person name="Kruger R.H."/>
        </authorList>
    </citation>
    <scope>NUCLEOTIDE SEQUENCE [LARGE SCALE GENOMIC DNA]</scope>
    <source>
        <strain evidence="9 10">AC13</strain>
    </source>
</reference>
<sequence length="458" mass="49897">MPESRSRDAAGDRPTGFARLAFLRFFRAGCHKPALPFAIRVKDARGWITMESKTIVVVGGGYTGLNAVRALQKQYSYAKQKVRLILVDKEPYHLRKVLLFKAAVGEPELRVPFSCYFGDEVTCITAALTSVNASHRTIQVTYTDGTTGALLYDRLILALGSIVVSPAPEQGGIPLSSVAAAEQIRNELKRKVEQARLEREPSRQKSLLSVAVVGGGITGMEASAEIAYWLKREAEQGGLDPRLAEVHLVHSGKRLMDNAPAVVGRKAESRLGRVGVNVRYGVRGTKHADGVLHLSDGSKLLAGVCVWTLGLKPNPALKQLGLPTEADGRLTVDAHYRVKGTKDIYAIGDGARVIDPRTGQEDAMTCKEAIPQAQRLAKIISSEMEGKEGPKHRSFMTLYCIGLGPEDGLFWMRQWGMNLILTGKAGLFVRNATWDSASLIGSDLRHKLAERHAAKAEI</sequence>
<dbReference type="AlphaFoldDB" id="A0A2T6FVB6"/>
<evidence type="ECO:0000256" key="6">
    <source>
        <dbReference type="ARBA" id="ARBA00023027"/>
    </source>
</evidence>
<evidence type="ECO:0000256" key="1">
    <source>
        <dbReference type="ARBA" id="ARBA00005272"/>
    </source>
</evidence>
<dbReference type="EC" id="1.6.5.9" evidence="2"/>
<dbReference type="Pfam" id="PF07992">
    <property type="entry name" value="Pyr_redox_2"/>
    <property type="match status" value="1"/>
</dbReference>
<comment type="caution">
    <text evidence="9">The sequence shown here is derived from an EMBL/GenBank/DDBJ whole genome shotgun (WGS) entry which is preliminary data.</text>
</comment>
<keyword evidence="6" id="KW-0520">NAD</keyword>
<evidence type="ECO:0000256" key="2">
    <source>
        <dbReference type="ARBA" id="ARBA00012637"/>
    </source>
</evidence>